<evidence type="ECO:0000313" key="3">
    <source>
        <dbReference type="Proteomes" id="UP001550210"/>
    </source>
</evidence>
<keyword evidence="3" id="KW-1185">Reference proteome</keyword>
<feature type="compositionally biased region" description="Low complexity" evidence="1">
    <location>
        <begin position="63"/>
        <end position="90"/>
    </location>
</feature>
<sequence>MGLEALERTSTAVPQGTITPTPWGVGRMAPYPTMAPEYATARLDPASQTAVFFDAAGQVMEMPGHGTSTGTNPSTGTSPDGQNQGAADTDTGSDGDQ</sequence>
<evidence type="ECO:0000313" key="2">
    <source>
        <dbReference type="EMBL" id="MET9844314.1"/>
    </source>
</evidence>
<proteinExistence type="predicted"/>
<dbReference type="EMBL" id="JBEXPZ010000007">
    <property type="protein sequence ID" value="MET9844314.1"/>
    <property type="molecule type" value="Genomic_DNA"/>
</dbReference>
<dbReference type="NCBIfam" id="TIGR04186">
    <property type="entry name" value="GRASP_targ"/>
    <property type="match status" value="1"/>
</dbReference>
<dbReference type="RefSeq" id="WP_355393646.1">
    <property type="nucleotide sequence ID" value="NZ_JBEXPZ010000007.1"/>
</dbReference>
<dbReference type="Pfam" id="PF14408">
    <property type="entry name" value="Actino_peptide"/>
    <property type="match status" value="1"/>
</dbReference>
<gene>
    <name evidence="2" type="primary">tgmA</name>
    <name evidence="2" type="ORF">ABZZ21_06955</name>
</gene>
<accession>A0ABV2URY9</accession>
<name>A0ABV2URY9_9ACTN</name>
<evidence type="ECO:0000256" key="1">
    <source>
        <dbReference type="SAM" id="MobiDB-lite"/>
    </source>
</evidence>
<protein>
    <submittedName>
        <fullName evidence="2">ATP-grasp-modified RiPP</fullName>
    </submittedName>
</protein>
<dbReference type="Proteomes" id="UP001550210">
    <property type="component" value="Unassembled WGS sequence"/>
</dbReference>
<dbReference type="InterPro" id="IPR025843">
    <property type="entry name" value="Actino_peptide"/>
</dbReference>
<feature type="region of interest" description="Disordered" evidence="1">
    <location>
        <begin position="57"/>
        <end position="97"/>
    </location>
</feature>
<feature type="region of interest" description="Disordered" evidence="1">
    <location>
        <begin position="1"/>
        <end position="31"/>
    </location>
</feature>
<dbReference type="InterPro" id="IPR026496">
    <property type="entry name" value="GRASP_targ"/>
</dbReference>
<comment type="caution">
    <text evidence="2">The sequence shown here is derived from an EMBL/GenBank/DDBJ whole genome shotgun (WGS) entry which is preliminary data.</text>
</comment>
<organism evidence="2 3">
    <name type="scientific">Streptomyces ossamyceticus</name>
    <dbReference type="NCBI Taxonomy" id="249581"/>
    <lineage>
        <taxon>Bacteria</taxon>
        <taxon>Bacillati</taxon>
        <taxon>Actinomycetota</taxon>
        <taxon>Actinomycetes</taxon>
        <taxon>Kitasatosporales</taxon>
        <taxon>Streptomycetaceae</taxon>
        <taxon>Streptomyces</taxon>
    </lineage>
</organism>
<reference evidence="2 3" key="1">
    <citation type="submission" date="2024-06" db="EMBL/GenBank/DDBJ databases">
        <title>The Natural Products Discovery Center: Release of the First 8490 Sequenced Strains for Exploring Actinobacteria Biosynthetic Diversity.</title>
        <authorList>
            <person name="Kalkreuter E."/>
            <person name="Kautsar S.A."/>
            <person name="Yang D."/>
            <person name="Bader C.D."/>
            <person name="Teijaro C.N."/>
            <person name="Fluegel L."/>
            <person name="Davis C.M."/>
            <person name="Simpson J.R."/>
            <person name="Lauterbach L."/>
            <person name="Steele A.D."/>
            <person name="Gui C."/>
            <person name="Meng S."/>
            <person name="Li G."/>
            <person name="Viehrig K."/>
            <person name="Ye F."/>
            <person name="Su P."/>
            <person name="Kiefer A.F."/>
            <person name="Nichols A."/>
            <person name="Cepeda A.J."/>
            <person name="Yan W."/>
            <person name="Fan B."/>
            <person name="Jiang Y."/>
            <person name="Adhikari A."/>
            <person name="Zheng C.-J."/>
            <person name="Schuster L."/>
            <person name="Cowan T.M."/>
            <person name="Smanski M.J."/>
            <person name="Chevrette M.G."/>
            <person name="De Carvalho L.P.S."/>
            <person name="Shen B."/>
        </authorList>
    </citation>
    <scope>NUCLEOTIDE SEQUENCE [LARGE SCALE GENOMIC DNA]</scope>
    <source>
        <strain evidence="2 3">NPDC006434</strain>
    </source>
</reference>
<feature type="compositionally biased region" description="Polar residues" evidence="1">
    <location>
        <begin position="8"/>
        <end position="20"/>
    </location>
</feature>